<name>A0A8C4NI52_EPTBU</name>
<evidence type="ECO:0000256" key="3">
    <source>
        <dbReference type="PROSITE-ProRule" id="PRU00267"/>
    </source>
</evidence>
<reference evidence="5" key="1">
    <citation type="submission" date="2025-08" db="UniProtKB">
        <authorList>
            <consortium name="Ensembl"/>
        </authorList>
    </citation>
    <scope>IDENTIFICATION</scope>
</reference>
<dbReference type="InterPro" id="IPR009071">
    <property type="entry name" value="HMG_box_dom"/>
</dbReference>
<dbReference type="Ensembl" id="ENSEBUT00000007547.1">
    <property type="protein sequence ID" value="ENSEBUP00000007076.1"/>
    <property type="gene ID" value="ENSEBUG00000004636.1"/>
</dbReference>
<keyword evidence="6" id="KW-1185">Reference proteome</keyword>
<dbReference type="PANTHER" id="PTHR45789">
    <property type="entry name" value="FI18025P1"/>
    <property type="match status" value="1"/>
</dbReference>
<keyword evidence="2 3" id="KW-0539">Nucleus</keyword>
<sequence length="243" mass="28278">HPTLALPMGATPHSKFMPTSPFGTPLSRLSEQRLAAHDKQEKLTSLQLNKQRQQMEFARQLEQIVRHQQISLLQQIQDQNILAAMTAAQQDLYLPPGFSYKSGTAMPEARVFRESRGCGVSSEPHIKRPINAFMVWSKDDRRKILQAFPDMHILQHQQDSWLTNVKPGEAAITTRSRQHLERYLDYTYKPRPQRTALMRSRWQEMKQFYSIRSQHARAFPQRLKDVYVLSVVSWDIRGFVQAP</sequence>
<evidence type="ECO:0000313" key="5">
    <source>
        <dbReference type="Ensembl" id="ENSEBUP00000007076.1"/>
    </source>
</evidence>
<dbReference type="AlphaFoldDB" id="A0A8C4NI52"/>
<evidence type="ECO:0000256" key="2">
    <source>
        <dbReference type="ARBA" id="ARBA00023242"/>
    </source>
</evidence>
<dbReference type="GO" id="GO:0000981">
    <property type="term" value="F:DNA-binding transcription factor activity, RNA polymerase II-specific"/>
    <property type="evidence" value="ECO:0007669"/>
    <property type="project" value="TreeGrafter"/>
</dbReference>
<dbReference type="PANTHER" id="PTHR45789:SF2">
    <property type="entry name" value="FI18025P1"/>
    <property type="match status" value="1"/>
</dbReference>
<reference evidence="5" key="2">
    <citation type="submission" date="2025-09" db="UniProtKB">
        <authorList>
            <consortium name="Ensembl"/>
        </authorList>
    </citation>
    <scope>IDENTIFICATION</scope>
</reference>
<dbReference type="Pfam" id="PF00505">
    <property type="entry name" value="HMG_box"/>
    <property type="match status" value="1"/>
</dbReference>
<dbReference type="InterPro" id="IPR036910">
    <property type="entry name" value="HMG_box_dom_sf"/>
</dbReference>
<proteinExistence type="predicted"/>
<dbReference type="GO" id="GO:0005634">
    <property type="term" value="C:nucleus"/>
    <property type="evidence" value="ECO:0007669"/>
    <property type="project" value="UniProtKB-UniRule"/>
</dbReference>
<dbReference type="PROSITE" id="PS50118">
    <property type="entry name" value="HMG_BOX_2"/>
    <property type="match status" value="1"/>
</dbReference>
<dbReference type="GeneTree" id="ENSGT00940000156122"/>
<evidence type="ECO:0000259" key="4">
    <source>
        <dbReference type="PROSITE" id="PS50118"/>
    </source>
</evidence>
<dbReference type="GO" id="GO:0045165">
    <property type="term" value="P:cell fate commitment"/>
    <property type="evidence" value="ECO:0007669"/>
    <property type="project" value="TreeGrafter"/>
</dbReference>
<feature type="domain" description="HMG box" evidence="4">
    <location>
        <begin position="126"/>
        <end position="161"/>
    </location>
</feature>
<feature type="DNA-binding region" description="HMG box" evidence="3">
    <location>
        <begin position="126"/>
        <end position="161"/>
    </location>
</feature>
<evidence type="ECO:0000256" key="1">
    <source>
        <dbReference type="ARBA" id="ARBA00023125"/>
    </source>
</evidence>
<dbReference type="GO" id="GO:0000978">
    <property type="term" value="F:RNA polymerase II cis-regulatory region sequence-specific DNA binding"/>
    <property type="evidence" value="ECO:0007669"/>
    <property type="project" value="TreeGrafter"/>
</dbReference>
<dbReference type="SUPFAM" id="SSF47095">
    <property type="entry name" value="HMG-box"/>
    <property type="match status" value="1"/>
</dbReference>
<dbReference type="Proteomes" id="UP000694388">
    <property type="component" value="Unplaced"/>
</dbReference>
<organism evidence="5 6">
    <name type="scientific">Eptatretus burgeri</name>
    <name type="common">Inshore hagfish</name>
    <dbReference type="NCBI Taxonomy" id="7764"/>
    <lineage>
        <taxon>Eukaryota</taxon>
        <taxon>Metazoa</taxon>
        <taxon>Chordata</taxon>
        <taxon>Craniata</taxon>
        <taxon>Vertebrata</taxon>
        <taxon>Cyclostomata</taxon>
        <taxon>Myxini</taxon>
        <taxon>Myxiniformes</taxon>
        <taxon>Myxinidae</taxon>
        <taxon>Eptatretinae</taxon>
        <taxon>Eptatretus</taxon>
    </lineage>
</organism>
<evidence type="ECO:0000313" key="6">
    <source>
        <dbReference type="Proteomes" id="UP000694388"/>
    </source>
</evidence>
<dbReference type="Gene3D" id="1.10.30.10">
    <property type="entry name" value="High mobility group box domain"/>
    <property type="match status" value="1"/>
</dbReference>
<dbReference type="InterPro" id="IPR051356">
    <property type="entry name" value="SOX/SOX-like_TF"/>
</dbReference>
<keyword evidence="1 3" id="KW-0238">DNA-binding</keyword>
<accession>A0A8C4NI52</accession>
<protein>
    <recommendedName>
        <fullName evidence="4">HMG box domain-containing protein</fullName>
    </recommendedName>
</protein>